<feature type="compositionally biased region" description="Pro residues" evidence="1">
    <location>
        <begin position="181"/>
        <end position="195"/>
    </location>
</feature>
<gene>
    <name evidence="2" type="ORF">H2200_011460</name>
</gene>
<evidence type="ECO:0000313" key="2">
    <source>
        <dbReference type="EMBL" id="KAJ9603938.1"/>
    </source>
</evidence>
<organism evidence="2 3">
    <name type="scientific">Cladophialophora chaetospira</name>
    <dbReference type="NCBI Taxonomy" id="386627"/>
    <lineage>
        <taxon>Eukaryota</taxon>
        <taxon>Fungi</taxon>
        <taxon>Dikarya</taxon>
        <taxon>Ascomycota</taxon>
        <taxon>Pezizomycotina</taxon>
        <taxon>Eurotiomycetes</taxon>
        <taxon>Chaetothyriomycetidae</taxon>
        <taxon>Chaetothyriales</taxon>
        <taxon>Herpotrichiellaceae</taxon>
        <taxon>Cladophialophora</taxon>
    </lineage>
</organism>
<dbReference type="Proteomes" id="UP001172673">
    <property type="component" value="Unassembled WGS sequence"/>
</dbReference>
<keyword evidence="3" id="KW-1185">Reference proteome</keyword>
<reference evidence="2" key="1">
    <citation type="submission" date="2022-10" db="EMBL/GenBank/DDBJ databases">
        <title>Culturing micro-colonial fungi from biological soil crusts in the Mojave desert and describing Neophaeococcomyces mojavensis, and introducing the new genera and species Taxawa tesnikishii.</title>
        <authorList>
            <person name="Kurbessoian T."/>
            <person name="Stajich J.E."/>
        </authorList>
    </citation>
    <scope>NUCLEOTIDE SEQUENCE</scope>
    <source>
        <strain evidence="2">TK_41</strain>
    </source>
</reference>
<accession>A0AA39CD57</accession>
<proteinExistence type="predicted"/>
<name>A0AA39CD57_9EURO</name>
<feature type="compositionally biased region" description="Low complexity" evidence="1">
    <location>
        <begin position="133"/>
        <end position="148"/>
    </location>
</feature>
<feature type="region of interest" description="Disordered" evidence="1">
    <location>
        <begin position="65"/>
        <end position="198"/>
    </location>
</feature>
<evidence type="ECO:0000256" key="1">
    <source>
        <dbReference type="SAM" id="MobiDB-lite"/>
    </source>
</evidence>
<protein>
    <submittedName>
        <fullName evidence="2">Uncharacterized protein</fullName>
    </submittedName>
</protein>
<dbReference type="AlphaFoldDB" id="A0AA39CD57"/>
<comment type="caution">
    <text evidence="2">The sequence shown here is derived from an EMBL/GenBank/DDBJ whole genome shotgun (WGS) entry which is preliminary data.</text>
</comment>
<evidence type="ECO:0000313" key="3">
    <source>
        <dbReference type="Proteomes" id="UP001172673"/>
    </source>
</evidence>
<dbReference type="EMBL" id="JAPDRK010000020">
    <property type="protein sequence ID" value="KAJ9603938.1"/>
    <property type="molecule type" value="Genomic_DNA"/>
</dbReference>
<sequence>MPTVLTPQGWVKVAPAPRKKQTVANPKAALRGPLAYLACQPQPPTVNVGGGGVKGKAPFPYDLSATPEKLKRQNHANINRTVSEPVMHGSLHNEEDYDNEILEPERVTSKSPSGPRSKTKHRSSRPNDDDNHSVASSSSSTSSRSGQSYARHRPPVEARPRPPPAGSNDYYSVPRYDQRFAPPPQVMHVPMPMPPSSGRSMSYSWYNATTPLNMN</sequence>